<dbReference type="EMBL" id="SLWV01000005">
    <property type="protein sequence ID" value="TCO77907.1"/>
    <property type="molecule type" value="Genomic_DNA"/>
</dbReference>
<organism evidence="1 2">
    <name type="scientific">Marinisporobacter balticus</name>
    <dbReference type="NCBI Taxonomy" id="2018667"/>
    <lineage>
        <taxon>Bacteria</taxon>
        <taxon>Bacillati</taxon>
        <taxon>Bacillota</taxon>
        <taxon>Clostridia</taxon>
        <taxon>Peptostreptococcales</taxon>
        <taxon>Thermotaleaceae</taxon>
        <taxon>Marinisporobacter</taxon>
    </lineage>
</organism>
<accession>A0A4R2KYD4</accession>
<proteinExistence type="predicted"/>
<comment type="caution">
    <text evidence="1">The sequence shown here is derived from an EMBL/GenBank/DDBJ whole genome shotgun (WGS) entry which is preliminary data.</text>
</comment>
<evidence type="ECO:0000313" key="1">
    <source>
        <dbReference type="EMBL" id="TCO77907.1"/>
    </source>
</evidence>
<keyword evidence="2" id="KW-1185">Reference proteome</keyword>
<dbReference type="Proteomes" id="UP000294919">
    <property type="component" value="Unassembled WGS sequence"/>
</dbReference>
<protein>
    <submittedName>
        <fullName evidence="1">Uncharacterized protein</fullName>
    </submittedName>
</protein>
<reference evidence="1 2" key="1">
    <citation type="submission" date="2019-03" db="EMBL/GenBank/DDBJ databases">
        <title>Genomic Encyclopedia of Type Strains, Phase IV (KMG-IV): sequencing the most valuable type-strain genomes for metagenomic binning, comparative biology and taxonomic classification.</title>
        <authorList>
            <person name="Goeker M."/>
        </authorList>
    </citation>
    <scope>NUCLEOTIDE SEQUENCE [LARGE SCALE GENOMIC DNA]</scope>
    <source>
        <strain evidence="1 2">DSM 102940</strain>
    </source>
</reference>
<dbReference type="AlphaFoldDB" id="A0A4R2KYD4"/>
<dbReference type="RefSeq" id="WP_165916250.1">
    <property type="nucleotide sequence ID" value="NZ_SLWV01000005.1"/>
</dbReference>
<name>A0A4R2KYD4_9FIRM</name>
<sequence length="184" mass="21141">MRNDNDLTPIDKDDKKVQKNKINTPLGSLIKGISGIVNICSDMMENEEDFRQYEGAINKTSNTGENIKGLYKFGIQVGDLDLKEQNQSKNKSIASEKEPIPKIEIIEHDGKTIIKFKFKNILKEKVKFSQIEAVCIQINEEKEYSKKLGFNKENYRIEGIEYNFPYLFVTLVPNSNSRGDKKNE</sequence>
<evidence type="ECO:0000313" key="2">
    <source>
        <dbReference type="Proteomes" id="UP000294919"/>
    </source>
</evidence>
<gene>
    <name evidence="1" type="ORF">EV214_1053</name>
</gene>